<evidence type="ECO:0000256" key="2">
    <source>
        <dbReference type="ARBA" id="ARBA00022490"/>
    </source>
</evidence>
<evidence type="ECO:0000256" key="1">
    <source>
        <dbReference type="ARBA" id="ARBA00004496"/>
    </source>
</evidence>
<protein>
    <submittedName>
        <fullName evidence="5">(S)-benzoin forming benzil reductase</fullName>
        <ecNumber evidence="5">1.1.1.320</ecNumber>
    </submittedName>
</protein>
<dbReference type="InterPro" id="IPR051721">
    <property type="entry name" value="Biopterin_syn/organic_redct"/>
</dbReference>
<keyword evidence="3" id="KW-0521">NADP</keyword>
<proteinExistence type="predicted"/>
<dbReference type="Proteomes" id="UP001312865">
    <property type="component" value="Unassembled WGS sequence"/>
</dbReference>
<dbReference type="Pfam" id="PF00106">
    <property type="entry name" value="adh_short"/>
    <property type="match status" value="1"/>
</dbReference>
<dbReference type="EMBL" id="JBBAXC010000008">
    <property type="protein sequence ID" value="MEI5907650.1"/>
    <property type="molecule type" value="Genomic_DNA"/>
</dbReference>
<accession>A0ABU8HE57</accession>
<keyword evidence="4 5" id="KW-0560">Oxidoreductase</keyword>
<reference evidence="5 6" key="1">
    <citation type="journal article" date="2018" name="J. Microbiol.">
        <title>Bacillus spongiae sp. nov., isolated from sponge of Jeju Island.</title>
        <authorList>
            <person name="Lee G.E."/>
            <person name="Im W.T."/>
            <person name="Park J.S."/>
        </authorList>
    </citation>
    <scope>NUCLEOTIDE SEQUENCE [LARGE SCALE GENOMIC DNA]</scope>
    <source>
        <strain evidence="5 6">135PIL107-10</strain>
    </source>
</reference>
<dbReference type="InterPro" id="IPR036291">
    <property type="entry name" value="NAD(P)-bd_dom_sf"/>
</dbReference>
<keyword evidence="6" id="KW-1185">Reference proteome</keyword>
<dbReference type="SUPFAM" id="SSF51735">
    <property type="entry name" value="NAD(P)-binding Rossmann-fold domains"/>
    <property type="match status" value="1"/>
</dbReference>
<keyword evidence="2" id="KW-0963">Cytoplasm</keyword>
<comment type="subcellular location">
    <subcellularLocation>
        <location evidence="1">Cytoplasm</location>
    </subcellularLocation>
</comment>
<dbReference type="NCBIfam" id="NF005381">
    <property type="entry name" value="PRK06924.1"/>
    <property type="match status" value="1"/>
</dbReference>
<evidence type="ECO:0000313" key="6">
    <source>
        <dbReference type="Proteomes" id="UP001312865"/>
    </source>
</evidence>
<dbReference type="RefSeq" id="WP_336587089.1">
    <property type="nucleotide sequence ID" value="NZ_JBBAXC010000008.1"/>
</dbReference>
<organism evidence="5 6">
    <name type="scientific">Bacillus spongiae</name>
    <dbReference type="NCBI Taxonomy" id="2683610"/>
    <lineage>
        <taxon>Bacteria</taxon>
        <taxon>Bacillati</taxon>
        <taxon>Bacillota</taxon>
        <taxon>Bacilli</taxon>
        <taxon>Bacillales</taxon>
        <taxon>Bacillaceae</taxon>
        <taxon>Bacillus</taxon>
    </lineage>
</organism>
<dbReference type="GO" id="GO:0016491">
    <property type="term" value="F:oxidoreductase activity"/>
    <property type="evidence" value="ECO:0007669"/>
    <property type="project" value="UniProtKB-KW"/>
</dbReference>
<dbReference type="PANTHER" id="PTHR44085">
    <property type="entry name" value="SEPIAPTERIN REDUCTASE"/>
    <property type="match status" value="1"/>
</dbReference>
<gene>
    <name evidence="5" type="ORF">WAK64_11340</name>
</gene>
<evidence type="ECO:0000256" key="4">
    <source>
        <dbReference type="ARBA" id="ARBA00023002"/>
    </source>
</evidence>
<dbReference type="PANTHER" id="PTHR44085:SF2">
    <property type="entry name" value="SEPIAPTERIN REDUCTASE"/>
    <property type="match status" value="1"/>
</dbReference>
<dbReference type="InterPro" id="IPR002347">
    <property type="entry name" value="SDR_fam"/>
</dbReference>
<evidence type="ECO:0000256" key="3">
    <source>
        <dbReference type="ARBA" id="ARBA00022857"/>
    </source>
</evidence>
<dbReference type="Gene3D" id="3.40.50.720">
    <property type="entry name" value="NAD(P)-binding Rossmann-like Domain"/>
    <property type="match status" value="1"/>
</dbReference>
<name>A0ABU8HE57_9BACI</name>
<evidence type="ECO:0000313" key="5">
    <source>
        <dbReference type="EMBL" id="MEI5907650.1"/>
    </source>
</evidence>
<sequence length="251" mass="27817">MKVAIITGGSKGLGAALATEMFQYGMKVISVARTRNEKLEQIAKENQAVFEQYQCDLSNRKETEELFSSISKELLQQNASTIHIVNNAAVVGPIEKIGRISSEELEKSLHINILAPMLINNMFTAVFQNTSTQLIVVNITSGAANHPVHGWSVYGPTKAALDLYTETAALEQTEGEQKPVFISFNPGVMDTEMQTEIRSATKDNFKDVEKFKEYKEKSILRTPNLVAEKLAKLMTGESLETGKVYKINDLL</sequence>
<dbReference type="PRINTS" id="PR00081">
    <property type="entry name" value="GDHRDH"/>
</dbReference>
<dbReference type="EC" id="1.1.1.320" evidence="5"/>
<comment type="caution">
    <text evidence="5">The sequence shown here is derived from an EMBL/GenBank/DDBJ whole genome shotgun (WGS) entry which is preliminary data.</text>
</comment>